<dbReference type="PROSITE" id="PS50263">
    <property type="entry name" value="CN_HYDROLASE"/>
    <property type="match status" value="1"/>
</dbReference>
<dbReference type="Proteomes" id="UP000028488">
    <property type="component" value="Chromosome"/>
</dbReference>
<dbReference type="PANTHER" id="PTHR23088:SF27">
    <property type="entry name" value="DEAMINATED GLUTATHIONE AMIDASE"/>
    <property type="match status" value="1"/>
</dbReference>
<dbReference type="InterPro" id="IPR036526">
    <property type="entry name" value="C-N_Hydrolase_sf"/>
</dbReference>
<dbReference type="PANTHER" id="PTHR23088">
    <property type="entry name" value="NITRILASE-RELATED"/>
    <property type="match status" value="1"/>
</dbReference>
<evidence type="ECO:0000313" key="4">
    <source>
        <dbReference type="Proteomes" id="UP000028488"/>
    </source>
</evidence>
<dbReference type="CDD" id="cd07583">
    <property type="entry name" value="nitrilase_5"/>
    <property type="match status" value="1"/>
</dbReference>
<name>A0A076EPU6_RHOOP</name>
<keyword evidence="3" id="KW-0012">Acyltransferase</keyword>
<dbReference type="Pfam" id="PF00795">
    <property type="entry name" value="CN_hydrolase"/>
    <property type="match status" value="1"/>
</dbReference>
<dbReference type="AlphaFoldDB" id="A0A076EPU6"/>
<protein>
    <submittedName>
        <fullName evidence="3">Acyltransferase</fullName>
    </submittedName>
</protein>
<proteinExistence type="inferred from homology"/>
<evidence type="ECO:0000256" key="1">
    <source>
        <dbReference type="ARBA" id="ARBA00010613"/>
    </source>
</evidence>
<sequence>MKIALAQLASPDSETPAHRLERVRNLLTGLDERVDLIVLPELWRVGYNHFDDYSAAAETLDGGTVQVLASVAVERQCYIHAGSIVEQGEEGRLRNTAVLIGPDGQVHHHYSKVHVFGYDSLEAQLVQPGTQIHTTDTPFGPIAATTCYDLRFPGLWTELVSAGAQLVIVPAAWPKARKEHWRLLTSARAVDNQVFVIACNATGTHNSVELGGHSRIVDPWGTVIAEADSSEGITIAEIDPAVVDRTRAEFPILRDRLDDYSFLNRRKVLS</sequence>
<evidence type="ECO:0000259" key="2">
    <source>
        <dbReference type="PROSITE" id="PS50263"/>
    </source>
</evidence>
<dbReference type="SUPFAM" id="SSF56317">
    <property type="entry name" value="Carbon-nitrogen hydrolase"/>
    <property type="match status" value="1"/>
</dbReference>
<dbReference type="Gene3D" id="3.60.110.10">
    <property type="entry name" value="Carbon-nitrogen hydrolase"/>
    <property type="match status" value="1"/>
</dbReference>
<organism evidence="3 4">
    <name type="scientific">Rhodococcus opacus</name>
    <name type="common">Nocardia opaca</name>
    <dbReference type="NCBI Taxonomy" id="37919"/>
    <lineage>
        <taxon>Bacteria</taxon>
        <taxon>Bacillati</taxon>
        <taxon>Actinomycetota</taxon>
        <taxon>Actinomycetes</taxon>
        <taxon>Mycobacteriales</taxon>
        <taxon>Nocardiaceae</taxon>
        <taxon>Rhodococcus</taxon>
    </lineage>
</organism>
<dbReference type="RefSeq" id="WP_037236101.1">
    <property type="nucleotide sequence ID" value="NZ_CP008947.1"/>
</dbReference>
<comment type="similarity">
    <text evidence="1">Belongs to the carbon-nitrogen hydrolase superfamily. NIT1/NIT2 family.</text>
</comment>
<reference evidence="3 4" key="1">
    <citation type="submission" date="2014-07" db="EMBL/GenBank/DDBJ databases">
        <title>Genome Sequence of Rhodococcus opacus Strain R7, a Biodegrader of Mono- and Polycyclic Aromatic Hydrocarbons.</title>
        <authorList>
            <person name="Di Gennaro P."/>
            <person name="Zampolli J."/>
            <person name="Presti I."/>
            <person name="Cappelletti M."/>
            <person name="D'Ursi P."/>
            <person name="Orro A."/>
            <person name="Mezzelani A."/>
            <person name="Milanesi L."/>
        </authorList>
    </citation>
    <scope>NUCLEOTIDE SEQUENCE [LARGE SCALE GENOMIC DNA]</scope>
    <source>
        <strain evidence="3 4">R7</strain>
    </source>
</reference>
<gene>
    <name evidence="3" type="ORF">EP51_22200</name>
</gene>
<keyword evidence="3" id="KW-0808">Transferase</keyword>
<dbReference type="eggNOG" id="COG0388">
    <property type="taxonomic scope" value="Bacteria"/>
</dbReference>
<evidence type="ECO:0000313" key="3">
    <source>
        <dbReference type="EMBL" id="AII07217.1"/>
    </source>
</evidence>
<accession>A0A076EPU6</accession>
<feature type="domain" description="CN hydrolase" evidence="2">
    <location>
        <begin position="1"/>
        <end position="240"/>
    </location>
</feature>
<dbReference type="EMBL" id="CP008947">
    <property type="protein sequence ID" value="AII07217.1"/>
    <property type="molecule type" value="Genomic_DNA"/>
</dbReference>
<dbReference type="GO" id="GO:0016746">
    <property type="term" value="F:acyltransferase activity"/>
    <property type="evidence" value="ECO:0007669"/>
    <property type="project" value="UniProtKB-KW"/>
</dbReference>
<dbReference type="InterPro" id="IPR003010">
    <property type="entry name" value="C-N_Hydrolase"/>
</dbReference>
<dbReference type="InterPro" id="IPR001110">
    <property type="entry name" value="UPF0012_CS"/>
</dbReference>
<dbReference type="PROSITE" id="PS01227">
    <property type="entry name" value="UPF0012"/>
    <property type="match status" value="1"/>
</dbReference>